<protein>
    <submittedName>
        <fullName evidence="1">Uncharacterized protein</fullName>
    </submittedName>
</protein>
<reference evidence="1" key="1">
    <citation type="journal article" date="2020" name="Fungal Divers.">
        <title>Resolving the Mortierellaceae phylogeny through synthesis of multi-gene phylogenetics and phylogenomics.</title>
        <authorList>
            <person name="Vandepol N."/>
            <person name="Liber J."/>
            <person name="Desiro A."/>
            <person name="Na H."/>
            <person name="Kennedy M."/>
            <person name="Barry K."/>
            <person name="Grigoriev I.V."/>
            <person name="Miller A.N."/>
            <person name="O'Donnell K."/>
            <person name="Stajich J.E."/>
            <person name="Bonito G."/>
        </authorList>
    </citation>
    <scope>NUCLEOTIDE SEQUENCE</scope>
    <source>
        <strain evidence="1">NRRL 28262</strain>
    </source>
</reference>
<name>A0AAD4D248_9FUNG</name>
<accession>A0AAD4D248</accession>
<organism evidence="1 2">
    <name type="scientific">Linnemannia exigua</name>
    <dbReference type="NCBI Taxonomy" id="604196"/>
    <lineage>
        <taxon>Eukaryota</taxon>
        <taxon>Fungi</taxon>
        <taxon>Fungi incertae sedis</taxon>
        <taxon>Mucoromycota</taxon>
        <taxon>Mortierellomycotina</taxon>
        <taxon>Mortierellomycetes</taxon>
        <taxon>Mortierellales</taxon>
        <taxon>Mortierellaceae</taxon>
        <taxon>Linnemannia</taxon>
    </lineage>
</organism>
<keyword evidence="2" id="KW-1185">Reference proteome</keyword>
<evidence type="ECO:0000313" key="1">
    <source>
        <dbReference type="EMBL" id="KAG0249655.1"/>
    </source>
</evidence>
<sequence>IHALILSEIVFVVSKHIPNWIPEKDEIEIANIQPILAESGDMTACPVKLKYLSLDMMEWGTFSGAARLGIR</sequence>
<comment type="caution">
    <text evidence="1">The sequence shown here is derived from an EMBL/GenBank/DDBJ whole genome shotgun (WGS) entry which is preliminary data.</text>
</comment>
<gene>
    <name evidence="1" type="ORF">BGZ95_007462</name>
</gene>
<feature type="non-terminal residue" evidence="1">
    <location>
        <position position="1"/>
    </location>
</feature>
<dbReference type="Proteomes" id="UP001194580">
    <property type="component" value="Unassembled WGS sequence"/>
</dbReference>
<evidence type="ECO:0000313" key="2">
    <source>
        <dbReference type="Proteomes" id="UP001194580"/>
    </source>
</evidence>
<proteinExistence type="predicted"/>
<feature type="non-terminal residue" evidence="1">
    <location>
        <position position="71"/>
    </location>
</feature>
<dbReference type="EMBL" id="JAAAIL010003657">
    <property type="protein sequence ID" value="KAG0249655.1"/>
    <property type="molecule type" value="Genomic_DNA"/>
</dbReference>
<dbReference type="AlphaFoldDB" id="A0AAD4D248"/>